<dbReference type="RefSeq" id="XP_009175525.1">
    <property type="nucleotide sequence ID" value="XM_009177261.1"/>
</dbReference>
<accession>A0A074Z1A2</accession>
<feature type="region of interest" description="Disordered" evidence="1">
    <location>
        <begin position="11"/>
        <end position="58"/>
    </location>
</feature>
<dbReference type="CTD" id="20324959"/>
<name>A0A074Z1A2_OPIVI</name>
<proteinExistence type="predicted"/>
<evidence type="ECO:0000256" key="1">
    <source>
        <dbReference type="SAM" id="MobiDB-lite"/>
    </source>
</evidence>
<dbReference type="GeneID" id="20324959"/>
<dbReference type="Proteomes" id="UP000054324">
    <property type="component" value="Unassembled WGS sequence"/>
</dbReference>
<gene>
    <name evidence="2" type="ORF">T265_10791</name>
</gene>
<reference evidence="2 3" key="1">
    <citation type="submission" date="2013-11" db="EMBL/GenBank/DDBJ databases">
        <title>Opisthorchis viverrini - life in the bile duct.</title>
        <authorList>
            <person name="Young N.D."/>
            <person name="Nagarajan N."/>
            <person name="Lin S.J."/>
            <person name="Korhonen P.K."/>
            <person name="Jex A.R."/>
            <person name="Hall R.S."/>
            <person name="Safavi-Hemami H."/>
            <person name="Kaewkong W."/>
            <person name="Bertrand D."/>
            <person name="Gao S."/>
            <person name="Seet Q."/>
            <person name="Wongkham S."/>
            <person name="Teh B.T."/>
            <person name="Wongkham C."/>
            <person name="Intapan P.M."/>
            <person name="Maleewong W."/>
            <person name="Yang X."/>
            <person name="Hu M."/>
            <person name="Wang Z."/>
            <person name="Hofmann A."/>
            <person name="Sternberg P.W."/>
            <person name="Tan P."/>
            <person name="Wang J."/>
            <person name="Gasser R.B."/>
        </authorList>
    </citation>
    <scope>NUCLEOTIDE SEQUENCE [LARGE SCALE GENOMIC DNA]</scope>
</reference>
<sequence length="108" mass="12048">MNVVIHSHTLDAIGLPSSDEHHEFPTKSQVGLHQMRTKKQSDSNETPSMGRLTENHSRLSEKCVQKLPFVTISVQLSAKKVKQTPIPHLLDMIVQRGKSEDGSDLPKV</sequence>
<evidence type="ECO:0000313" key="2">
    <source>
        <dbReference type="EMBL" id="KER20738.1"/>
    </source>
</evidence>
<evidence type="ECO:0000313" key="3">
    <source>
        <dbReference type="Proteomes" id="UP000054324"/>
    </source>
</evidence>
<protein>
    <submittedName>
        <fullName evidence="2">Uncharacterized protein</fullName>
    </submittedName>
</protein>
<dbReference type="KEGG" id="ovi:T265_10791"/>
<dbReference type="EMBL" id="KL597026">
    <property type="protein sequence ID" value="KER20738.1"/>
    <property type="molecule type" value="Genomic_DNA"/>
</dbReference>
<keyword evidence="3" id="KW-1185">Reference proteome</keyword>
<organism evidence="2 3">
    <name type="scientific">Opisthorchis viverrini</name>
    <name type="common">Southeast Asian liver fluke</name>
    <dbReference type="NCBI Taxonomy" id="6198"/>
    <lineage>
        <taxon>Eukaryota</taxon>
        <taxon>Metazoa</taxon>
        <taxon>Spiralia</taxon>
        <taxon>Lophotrochozoa</taxon>
        <taxon>Platyhelminthes</taxon>
        <taxon>Trematoda</taxon>
        <taxon>Digenea</taxon>
        <taxon>Opisthorchiida</taxon>
        <taxon>Opisthorchiata</taxon>
        <taxon>Opisthorchiidae</taxon>
        <taxon>Opisthorchis</taxon>
    </lineage>
</organism>
<dbReference type="AlphaFoldDB" id="A0A074Z1A2"/>